<reference evidence="2 3" key="1">
    <citation type="submission" date="2020-10" db="EMBL/GenBank/DDBJ databases">
        <title>Sequencing the genomes of 1000 actinobacteria strains.</title>
        <authorList>
            <person name="Klenk H.-P."/>
        </authorList>
    </citation>
    <scope>NUCLEOTIDE SEQUENCE [LARGE SCALE GENOMIC DNA]</scope>
    <source>
        <strain evidence="2 3">DSM 7307</strain>
    </source>
</reference>
<evidence type="ECO:0000313" key="2">
    <source>
        <dbReference type="EMBL" id="MBE1503769.1"/>
    </source>
</evidence>
<keyword evidence="1" id="KW-0732">Signal</keyword>
<protein>
    <recommendedName>
        <fullName evidence="4">Lipoprotein</fullName>
    </recommendedName>
</protein>
<gene>
    <name evidence="2" type="ORF">H4W29_000950</name>
</gene>
<feature type="signal peptide" evidence="1">
    <location>
        <begin position="1"/>
        <end position="19"/>
    </location>
</feature>
<evidence type="ECO:0000256" key="1">
    <source>
        <dbReference type="SAM" id="SignalP"/>
    </source>
</evidence>
<proteinExistence type="predicted"/>
<keyword evidence="3" id="KW-1185">Reference proteome</keyword>
<dbReference type="EMBL" id="JADBEC010000001">
    <property type="protein sequence ID" value="MBE1503769.1"/>
    <property type="molecule type" value="Genomic_DNA"/>
</dbReference>
<accession>A0ABR9IKQ7</accession>
<feature type="chain" id="PRO_5045125682" description="Lipoprotein" evidence="1">
    <location>
        <begin position="20"/>
        <end position="91"/>
    </location>
</feature>
<evidence type="ECO:0000313" key="3">
    <source>
        <dbReference type="Proteomes" id="UP000620262"/>
    </source>
</evidence>
<comment type="caution">
    <text evidence="2">The sequence shown here is derived from an EMBL/GenBank/DDBJ whole genome shotgun (WGS) entry which is preliminary data.</text>
</comment>
<dbReference type="Proteomes" id="UP000620262">
    <property type="component" value="Unassembled WGS sequence"/>
</dbReference>
<sequence length="91" mass="10600">MRPYVLPLLAVLAAGLAACQTLTPEERRARDEQTCLGYGFKRGTDGFANCLQRIDLDRRAQARYDSDWVMADMAYNLNGPYVYPRYYRYRH</sequence>
<name>A0ABR9IKQ7_RHIVS</name>
<dbReference type="PROSITE" id="PS51257">
    <property type="entry name" value="PROKAR_LIPOPROTEIN"/>
    <property type="match status" value="1"/>
</dbReference>
<dbReference type="RefSeq" id="WP_037105558.1">
    <property type="nucleotide sequence ID" value="NZ_BAAAVL010000001.1"/>
</dbReference>
<evidence type="ECO:0008006" key="4">
    <source>
        <dbReference type="Google" id="ProtNLM"/>
    </source>
</evidence>
<organism evidence="2 3">
    <name type="scientific">Rhizobium viscosum</name>
    <name type="common">Arthrobacter viscosus</name>
    <dbReference type="NCBI Taxonomy" id="1673"/>
    <lineage>
        <taxon>Bacteria</taxon>
        <taxon>Pseudomonadati</taxon>
        <taxon>Pseudomonadota</taxon>
        <taxon>Alphaproteobacteria</taxon>
        <taxon>Hyphomicrobiales</taxon>
        <taxon>Rhizobiaceae</taxon>
        <taxon>Rhizobium/Agrobacterium group</taxon>
        <taxon>Rhizobium</taxon>
    </lineage>
</organism>